<name>A0A3T0ED00_9PROT</name>
<gene>
    <name evidence="1" type="ORF">X907_2653</name>
</gene>
<dbReference type="OrthoDB" id="5973611at2"/>
<sequence length="146" mass="15153">MIARTVACAAFAALAMGAAASAQNYSLNPNFGTFSLNAGFLPDPYTVNVVAGGSINANRLGSDCVGSISDAPDVRLNFNGGRISIGAESNSDTTIVVNGPDGRWYCNDDFDGLNPRVTLSGSGQYDIWVGTYSGGTANAVVYFTEY</sequence>
<dbReference type="Proteomes" id="UP000286954">
    <property type="component" value="Chromosome"/>
</dbReference>
<keyword evidence="2" id="KW-1185">Reference proteome</keyword>
<proteinExistence type="predicted"/>
<dbReference type="KEGG" id="gak:X907_2653"/>
<dbReference type="AlphaFoldDB" id="A0A3T0ED00"/>
<dbReference type="RefSeq" id="WP_127568710.1">
    <property type="nucleotide sequence ID" value="NZ_BMFB01000001.1"/>
</dbReference>
<protein>
    <submittedName>
        <fullName evidence="1">Peptidase S1 and S6, chymotrypsin/Hap</fullName>
    </submittedName>
</protein>
<dbReference type="EMBL" id="CP018911">
    <property type="protein sequence ID" value="AZU05164.1"/>
    <property type="molecule type" value="Genomic_DNA"/>
</dbReference>
<accession>A0A3T0ED00</accession>
<evidence type="ECO:0000313" key="2">
    <source>
        <dbReference type="Proteomes" id="UP000286954"/>
    </source>
</evidence>
<reference evidence="1 2" key="1">
    <citation type="submission" date="2016-12" db="EMBL/GenBank/DDBJ databases">
        <title>The genome of dimorphic prosthecate Glycocaulis alkaliphilus 6b-8t, isolated from crude oil dictates its adaptability in petroleum environments.</title>
        <authorList>
            <person name="Wu X.-L."/>
            <person name="Geng S."/>
        </authorList>
    </citation>
    <scope>NUCLEOTIDE SEQUENCE [LARGE SCALE GENOMIC DNA]</scope>
    <source>
        <strain evidence="1 2">6B-8</strain>
    </source>
</reference>
<organism evidence="1 2">
    <name type="scientific">Glycocaulis alkaliphilus</name>
    <dbReference type="NCBI Taxonomy" id="1434191"/>
    <lineage>
        <taxon>Bacteria</taxon>
        <taxon>Pseudomonadati</taxon>
        <taxon>Pseudomonadota</taxon>
        <taxon>Alphaproteobacteria</taxon>
        <taxon>Maricaulales</taxon>
        <taxon>Maricaulaceae</taxon>
        <taxon>Glycocaulis</taxon>
    </lineage>
</organism>
<evidence type="ECO:0000313" key="1">
    <source>
        <dbReference type="EMBL" id="AZU05164.1"/>
    </source>
</evidence>